<evidence type="ECO:0000313" key="2">
    <source>
        <dbReference type="EMBL" id="GGC82248.1"/>
    </source>
</evidence>
<reference evidence="3" key="1">
    <citation type="journal article" date="2019" name="Int. J. Syst. Evol. Microbiol.">
        <title>The Global Catalogue of Microorganisms (GCM) 10K type strain sequencing project: providing services to taxonomists for standard genome sequencing and annotation.</title>
        <authorList>
            <consortium name="The Broad Institute Genomics Platform"/>
            <consortium name="The Broad Institute Genome Sequencing Center for Infectious Disease"/>
            <person name="Wu L."/>
            <person name="Ma J."/>
        </authorList>
    </citation>
    <scope>NUCLEOTIDE SEQUENCE [LARGE SCALE GENOMIC DNA]</scope>
    <source>
        <strain evidence="3">CGMCC 1.15480</strain>
    </source>
</reference>
<dbReference type="CDD" id="cd02440">
    <property type="entry name" value="AdoMet_MTases"/>
    <property type="match status" value="1"/>
</dbReference>
<dbReference type="SUPFAM" id="SSF53335">
    <property type="entry name" value="S-adenosyl-L-methionine-dependent methyltransferases"/>
    <property type="match status" value="1"/>
</dbReference>
<dbReference type="Gene3D" id="3.40.50.150">
    <property type="entry name" value="Vaccinia Virus protein VP39"/>
    <property type="match status" value="1"/>
</dbReference>
<dbReference type="GO" id="GO:0008168">
    <property type="term" value="F:methyltransferase activity"/>
    <property type="evidence" value="ECO:0007669"/>
    <property type="project" value="UniProtKB-KW"/>
</dbReference>
<proteinExistence type="predicted"/>
<evidence type="ECO:0000259" key="1">
    <source>
        <dbReference type="Pfam" id="PF13649"/>
    </source>
</evidence>
<keyword evidence="2" id="KW-0489">Methyltransferase</keyword>
<name>A0ABQ1NPG1_9MICC</name>
<dbReference type="InterPro" id="IPR029063">
    <property type="entry name" value="SAM-dependent_MTases_sf"/>
</dbReference>
<comment type="caution">
    <text evidence="2">The sequence shown here is derived from an EMBL/GenBank/DDBJ whole genome shotgun (WGS) entry which is preliminary data.</text>
</comment>
<organism evidence="2 3">
    <name type="scientific">Tersicoccus solisilvae</name>
    <dbReference type="NCBI Taxonomy" id="1882339"/>
    <lineage>
        <taxon>Bacteria</taxon>
        <taxon>Bacillati</taxon>
        <taxon>Actinomycetota</taxon>
        <taxon>Actinomycetes</taxon>
        <taxon>Micrococcales</taxon>
        <taxon>Micrococcaceae</taxon>
        <taxon>Tersicoccus</taxon>
    </lineage>
</organism>
<dbReference type="InterPro" id="IPR041698">
    <property type="entry name" value="Methyltransf_25"/>
</dbReference>
<dbReference type="Pfam" id="PF13649">
    <property type="entry name" value="Methyltransf_25"/>
    <property type="match status" value="1"/>
</dbReference>
<dbReference type="InterPro" id="IPR050508">
    <property type="entry name" value="Methyltransf_Superfamily"/>
</dbReference>
<sequence length="219" mass="23443">MEPTDDDAAEDVVRRAYDTVADAYADAFASTEPELPVDLAMIEHFVSLLAQPRDVLDAGCGAGRMMPLLAGLGCRVQGVDLSAGMIRRAQRDHGQFPSRVATLSGLPFPDAAVDGVFSWYSTIHTPDAELPGVLAELRRVVRPGGFVLLAFQSGAGVVELSGAYREHGLDVILYRHDRTADDVAAALLAAGMDEVARLERAPAAHERTPQAVIIARRPD</sequence>
<dbReference type="Proteomes" id="UP000597761">
    <property type="component" value="Unassembled WGS sequence"/>
</dbReference>
<keyword evidence="2" id="KW-0808">Transferase</keyword>
<protein>
    <submittedName>
        <fullName evidence="2">Methyltransferase</fullName>
    </submittedName>
</protein>
<dbReference type="RefSeq" id="WP_188666187.1">
    <property type="nucleotide sequence ID" value="NZ_BMJI01000002.1"/>
</dbReference>
<dbReference type="GO" id="GO:0032259">
    <property type="term" value="P:methylation"/>
    <property type="evidence" value="ECO:0007669"/>
    <property type="project" value="UniProtKB-KW"/>
</dbReference>
<gene>
    <name evidence="2" type="ORF">GCM10011512_06210</name>
</gene>
<feature type="domain" description="Methyltransferase" evidence="1">
    <location>
        <begin position="55"/>
        <end position="145"/>
    </location>
</feature>
<keyword evidence="3" id="KW-1185">Reference proteome</keyword>
<dbReference type="PANTHER" id="PTHR42912">
    <property type="entry name" value="METHYLTRANSFERASE"/>
    <property type="match status" value="1"/>
</dbReference>
<dbReference type="EMBL" id="BMJI01000002">
    <property type="protein sequence ID" value="GGC82248.1"/>
    <property type="molecule type" value="Genomic_DNA"/>
</dbReference>
<accession>A0ABQ1NPG1</accession>
<evidence type="ECO:0000313" key="3">
    <source>
        <dbReference type="Proteomes" id="UP000597761"/>
    </source>
</evidence>